<keyword evidence="1" id="KW-1133">Transmembrane helix</keyword>
<organism evidence="2">
    <name type="scientific">Arundo donax</name>
    <name type="common">Giant reed</name>
    <name type="synonym">Donax arundinaceus</name>
    <dbReference type="NCBI Taxonomy" id="35708"/>
    <lineage>
        <taxon>Eukaryota</taxon>
        <taxon>Viridiplantae</taxon>
        <taxon>Streptophyta</taxon>
        <taxon>Embryophyta</taxon>
        <taxon>Tracheophyta</taxon>
        <taxon>Spermatophyta</taxon>
        <taxon>Magnoliopsida</taxon>
        <taxon>Liliopsida</taxon>
        <taxon>Poales</taxon>
        <taxon>Poaceae</taxon>
        <taxon>PACMAD clade</taxon>
        <taxon>Arundinoideae</taxon>
        <taxon>Arundineae</taxon>
        <taxon>Arundo</taxon>
    </lineage>
</organism>
<name>A0A0A9BV06_ARUDO</name>
<proteinExistence type="predicted"/>
<accession>A0A0A9BV06</accession>
<dbReference type="AlphaFoldDB" id="A0A0A9BV06"/>
<dbReference type="EMBL" id="GBRH01234813">
    <property type="protein sequence ID" value="JAD63082.1"/>
    <property type="molecule type" value="Transcribed_RNA"/>
</dbReference>
<feature type="transmembrane region" description="Helical" evidence="1">
    <location>
        <begin position="6"/>
        <end position="27"/>
    </location>
</feature>
<reference evidence="2" key="2">
    <citation type="journal article" date="2015" name="Data Brief">
        <title>Shoot transcriptome of the giant reed, Arundo donax.</title>
        <authorList>
            <person name="Barrero R.A."/>
            <person name="Guerrero F.D."/>
            <person name="Moolhuijzen P."/>
            <person name="Goolsby J.A."/>
            <person name="Tidwell J."/>
            <person name="Bellgard S.E."/>
            <person name="Bellgard M.I."/>
        </authorList>
    </citation>
    <scope>NUCLEOTIDE SEQUENCE</scope>
    <source>
        <tissue evidence="2">Shoot tissue taken approximately 20 cm above the soil surface</tissue>
    </source>
</reference>
<evidence type="ECO:0000313" key="2">
    <source>
        <dbReference type="EMBL" id="JAD63082.1"/>
    </source>
</evidence>
<protein>
    <submittedName>
        <fullName evidence="2">Uncharacterized protein</fullName>
    </submittedName>
</protein>
<keyword evidence="1" id="KW-0472">Membrane</keyword>
<sequence length="71" mass="7864">MVHPILVYSDIMLMSLSHLLTSVLMALERTVQLLSLLEKHCTMGCSKEAIRTVGSICFSIFAYSASNECII</sequence>
<evidence type="ECO:0000256" key="1">
    <source>
        <dbReference type="SAM" id="Phobius"/>
    </source>
</evidence>
<keyword evidence="1" id="KW-0812">Transmembrane</keyword>
<reference evidence="2" key="1">
    <citation type="submission" date="2014-09" db="EMBL/GenBank/DDBJ databases">
        <authorList>
            <person name="Magalhaes I.L.F."/>
            <person name="Oliveira U."/>
            <person name="Santos F.R."/>
            <person name="Vidigal T.H.D.A."/>
            <person name="Brescovit A.D."/>
            <person name="Santos A.J."/>
        </authorList>
    </citation>
    <scope>NUCLEOTIDE SEQUENCE</scope>
    <source>
        <tissue evidence="2">Shoot tissue taken approximately 20 cm above the soil surface</tissue>
    </source>
</reference>